<gene>
    <name evidence="9" type="ordered locus">CENSYa_1126</name>
</gene>
<keyword evidence="1" id="KW-0813">Transport</keyword>
<keyword evidence="4" id="KW-0677">Repeat</keyword>
<evidence type="ECO:0000256" key="2">
    <source>
        <dbReference type="ARBA" id="ARBA00022485"/>
    </source>
</evidence>
<dbReference type="InterPro" id="IPR017900">
    <property type="entry name" value="4Fe4S_Fe_S_CS"/>
</dbReference>
<evidence type="ECO:0000256" key="6">
    <source>
        <dbReference type="ARBA" id="ARBA00023004"/>
    </source>
</evidence>
<name>A0RWN8_CENSY</name>
<dbReference type="Proteomes" id="UP000000758">
    <property type="component" value="Chromosome"/>
</dbReference>
<dbReference type="SUPFAM" id="SSF54862">
    <property type="entry name" value="4Fe-4S ferredoxins"/>
    <property type="match status" value="1"/>
</dbReference>
<keyword evidence="7" id="KW-0411">Iron-sulfur</keyword>
<dbReference type="PROSITE" id="PS51379">
    <property type="entry name" value="4FE4S_FER_2"/>
    <property type="match status" value="2"/>
</dbReference>
<reference evidence="9 10" key="1">
    <citation type="journal article" date="2006" name="Proc. Natl. Acad. Sci. U.S.A.">
        <title>Genomic analysis of the uncultivated marine crenarchaeote Cenarchaeum symbiosum.</title>
        <authorList>
            <person name="Hallam S.J."/>
            <person name="Konstantinidis K.T."/>
            <person name="Putnam N."/>
            <person name="Schleper C."/>
            <person name="Watanabe Y."/>
            <person name="Sugahara J."/>
            <person name="Preston C."/>
            <person name="de la Torre J."/>
            <person name="Richardson P.M."/>
            <person name="DeLong E.F."/>
        </authorList>
    </citation>
    <scope>NUCLEOTIDE SEQUENCE [LARGE SCALE GENOMIC DNA]</scope>
    <source>
        <strain evidence="10">A</strain>
    </source>
</reference>
<sequence length="309" mass="34482">MEAPTAKRGVYPLHGYKLGLYRLPITLEDPDEIKSVHDGMKNTFEMDHYADRVYSTYRWKEQNMDDPEASGYKEVDLSVTVEVVTGEVVDIIYQVFPIEKFGDPQWVQGYRKKADHFAKMMIDTILRNTILADKMIKHYTEDKKMSEDEATRQLEELTPLAKIIPDAKPKVKAADALEDVSAGGVPDTPAAWDVSGAKPGPIDVGYKSKMSASSPYSIGSHTIKTWGRKDVDNKVLGVWGEFVSVDFDICIGDGACIDACPVDVYEWFDTPGNAGSNRKPIMAREPDCIFCLACEAVCPPKAIKIFEQK</sequence>
<dbReference type="PANTHER" id="PTHR43687">
    <property type="entry name" value="ADENYLYLSULFATE REDUCTASE, BETA SUBUNIT"/>
    <property type="match status" value="1"/>
</dbReference>
<dbReference type="GO" id="GO:0016491">
    <property type="term" value="F:oxidoreductase activity"/>
    <property type="evidence" value="ECO:0007669"/>
    <property type="project" value="UniProtKB-ARBA"/>
</dbReference>
<dbReference type="HOGENOM" id="CLU_881675_0_0_2"/>
<evidence type="ECO:0000256" key="4">
    <source>
        <dbReference type="ARBA" id="ARBA00022737"/>
    </source>
</evidence>
<proteinExistence type="predicted"/>
<dbReference type="EMBL" id="DP000238">
    <property type="protein sequence ID" value="ABK77755.1"/>
    <property type="molecule type" value="Genomic_DNA"/>
</dbReference>
<dbReference type="PROSITE" id="PS00198">
    <property type="entry name" value="4FE4S_FER_1"/>
    <property type="match status" value="1"/>
</dbReference>
<keyword evidence="10" id="KW-1185">Reference proteome</keyword>
<dbReference type="GO" id="GO:0051539">
    <property type="term" value="F:4 iron, 4 sulfur cluster binding"/>
    <property type="evidence" value="ECO:0007669"/>
    <property type="project" value="UniProtKB-KW"/>
</dbReference>
<organism evidence="9 10">
    <name type="scientific">Cenarchaeum symbiosum (strain A)</name>
    <dbReference type="NCBI Taxonomy" id="414004"/>
    <lineage>
        <taxon>Archaea</taxon>
        <taxon>Nitrososphaerota</taxon>
        <taxon>Candidatus Cenarchaeales</taxon>
        <taxon>Candidatus Cenarchaeaceae</taxon>
        <taxon>Candidatus Cenarchaeum</taxon>
    </lineage>
</organism>
<keyword evidence="6" id="KW-0408">Iron</keyword>
<dbReference type="Gene3D" id="3.30.70.20">
    <property type="match status" value="1"/>
</dbReference>
<dbReference type="InterPro" id="IPR017896">
    <property type="entry name" value="4Fe4S_Fe-S-bd"/>
</dbReference>
<evidence type="ECO:0000256" key="7">
    <source>
        <dbReference type="ARBA" id="ARBA00023014"/>
    </source>
</evidence>
<protein>
    <submittedName>
        <fullName evidence="9">Ferredoxin</fullName>
    </submittedName>
</protein>
<accession>A0RWN8</accession>
<feature type="domain" description="4Fe-4S ferredoxin-type" evidence="8">
    <location>
        <begin position="278"/>
        <end position="308"/>
    </location>
</feature>
<evidence type="ECO:0000259" key="8">
    <source>
        <dbReference type="PROSITE" id="PS51379"/>
    </source>
</evidence>
<dbReference type="InterPro" id="IPR050572">
    <property type="entry name" value="Fe-S_Ferredoxin"/>
</dbReference>
<keyword evidence="2" id="KW-0004">4Fe-4S</keyword>
<evidence type="ECO:0000256" key="5">
    <source>
        <dbReference type="ARBA" id="ARBA00022982"/>
    </source>
</evidence>
<dbReference type="KEGG" id="csy:CENSYa_1126"/>
<feature type="domain" description="4Fe-4S ferredoxin-type" evidence="8">
    <location>
        <begin position="241"/>
        <end position="270"/>
    </location>
</feature>
<dbReference type="GO" id="GO:0046872">
    <property type="term" value="F:metal ion binding"/>
    <property type="evidence" value="ECO:0007669"/>
    <property type="project" value="UniProtKB-KW"/>
</dbReference>
<evidence type="ECO:0000313" key="10">
    <source>
        <dbReference type="Proteomes" id="UP000000758"/>
    </source>
</evidence>
<dbReference type="PANTHER" id="PTHR43687:SF6">
    <property type="entry name" value="L-ASPARTATE SEMIALDEHYDE SULFURTRANSFERASE IRON-SULFUR SUBUNIT"/>
    <property type="match status" value="1"/>
</dbReference>
<keyword evidence="5" id="KW-0249">Electron transport</keyword>
<dbReference type="EnsemblBacteria" id="ABK77755">
    <property type="protein sequence ID" value="ABK77755"/>
    <property type="gene ID" value="CENSYa_1126"/>
</dbReference>
<keyword evidence="3" id="KW-0479">Metal-binding</keyword>
<dbReference type="AlphaFoldDB" id="A0RWN8"/>
<evidence type="ECO:0000256" key="3">
    <source>
        <dbReference type="ARBA" id="ARBA00022723"/>
    </source>
</evidence>
<evidence type="ECO:0000313" key="9">
    <source>
        <dbReference type="EMBL" id="ABK77755.1"/>
    </source>
</evidence>
<evidence type="ECO:0000256" key="1">
    <source>
        <dbReference type="ARBA" id="ARBA00022448"/>
    </source>
</evidence>
<dbReference type="STRING" id="414004.CENSYa_1126"/>
<dbReference type="Pfam" id="PF13237">
    <property type="entry name" value="Fer4_10"/>
    <property type="match status" value="1"/>
</dbReference>
<dbReference type="PATRIC" id="fig|414004.10.peg.1027"/>